<dbReference type="EMBL" id="CP017813">
    <property type="protein sequence ID" value="APJ38235.1"/>
    <property type="molecule type" value="Genomic_DNA"/>
</dbReference>
<evidence type="ECO:0000313" key="2">
    <source>
        <dbReference type="EMBL" id="APJ38235.1"/>
    </source>
</evidence>
<reference evidence="3" key="1">
    <citation type="submission" date="2016-10" db="EMBL/GenBank/DDBJ databases">
        <authorList>
            <person name="Beylefeld A."/>
            <person name="Abolnik C."/>
        </authorList>
    </citation>
    <scope>NUCLEOTIDE SEQUENCE [LARGE SCALE GENOMIC DNA]</scope>
    <source>
        <strain evidence="3">B359_6</strain>
    </source>
</reference>
<accession>A0A1L4FRJ0</accession>
<evidence type="ECO:0000256" key="1">
    <source>
        <dbReference type="SAM" id="Phobius"/>
    </source>
</evidence>
<evidence type="ECO:0000313" key="3">
    <source>
        <dbReference type="Proteomes" id="UP000184322"/>
    </source>
</evidence>
<sequence>MNNKNKSIINVIFIIIFCVAPAIALWLLGLGQSAILSYKWLVVSLTIWLLVTTILWFVFLKLNWISDKKPIPALPLVYSFFTILITYPLNIYLRFAIVIIVVISSTVTSLWISNLIFDSKLESQNTKNLY</sequence>
<keyword evidence="3" id="KW-1185">Reference proteome</keyword>
<feature type="transmembrane region" description="Helical" evidence="1">
    <location>
        <begin position="71"/>
        <end position="89"/>
    </location>
</feature>
<name>A0A1L4FRJ0_9BACT</name>
<protein>
    <submittedName>
        <fullName evidence="2">Uncharacterized protein</fullName>
    </submittedName>
</protein>
<keyword evidence="1" id="KW-0812">Transmembrane</keyword>
<organism evidence="2 3">
    <name type="scientific">Mycoplasmopsis pullorum</name>
    <dbReference type="NCBI Taxonomy" id="48003"/>
    <lineage>
        <taxon>Bacteria</taxon>
        <taxon>Bacillati</taxon>
        <taxon>Mycoplasmatota</taxon>
        <taxon>Mycoplasmoidales</taxon>
        <taxon>Metamycoplasmataceae</taxon>
        <taxon>Mycoplasmopsis</taxon>
    </lineage>
</organism>
<dbReference type="NCBIfam" id="NF046002">
    <property type="entry name" value="MAG3450_fam"/>
    <property type="match status" value="1"/>
</dbReference>
<dbReference type="Proteomes" id="UP000184322">
    <property type="component" value="Chromosome"/>
</dbReference>
<dbReference type="KEGG" id="mpul:BLA55_00860"/>
<keyword evidence="1" id="KW-0472">Membrane</keyword>
<dbReference type="AlphaFoldDB" id="A0A1L4FRJ0"/>
<proteinExistence type="predicted"/>
<dbReference type="RefSeq" id="WP_073372239.1">
    <property type="nucleotide sequence ID" value="NZ_CP017813.1"/>
</dbReference>
<feature type="transmembrane region" description="Helical" evidence="1">
    <location>
        <begin position="40"/>
        <end position="59"/>
    </location>
</feature>
<gene>
    <name evidence="2" type="ORF">BLA55_00860</name>
</gene>
<feature type="transmembrane region" description="Helical" evidence="1">
    <location>
        <begin position="7"/>
        <end position="28"/>
    </location>
</feature>
<feature type="transmembrane region" description="Helical" evidence="1">
    <location>
        <begin position="95"/>
        <end position="117"/>
    </location>
</feature>
<keyword evidence="1" id="KW-1133">Transmembrane helix</keyword>